<feature type="compositionally biased region" description="Polar residues" evidence="1">
    <location>
        <begin position="13"/>
        <end position="78"/>
    </location>
</feature>
<keyword evidence="3" id="KW-1185">Reference proteome</keyword>
<proteinExistence type="predicted"/>
<accession>A0A0M9ERL5</accession>
<evidence type="ECO:0000256" key="1">
    <source>
        <dbReference type="SAM" id="MobiDB-lite"/>
    </source>
</evidence>
<comment type="caution">
    <text evidence="2">The sequence shown here is derived from an EMBL/GenBank/DDBJ whole genome shotgun (WGS) entry which is preliminary data.</text>
</comment>
<evidence type="ECO:0000313" key="3">
    <source>
        <dbReference type="Proteomes" id="UP000037904"/>
    </source>
</evidence>
<feature type="compositionally biased region" description="Polar residues" evidence="1">
    <location>
        <begin position="94"/>
        <end position="122"/>
    </location>
</feature>
<evidence type="ECO:0000313" key="2">
    <source>
        <dbReference type="EMBL" id="KPA38469.1"/>
    </source>
</evidence>
<organism evidence="2 3">
    <name type="scientific">Fusarium langsethiae</name>
    <dbReference type="NCBI Taxonomy" id="179993"/>
    <lineage>
        <taxon>Eukaryota</taxon>
        <taxon>Fungi</taxon>
        <taxon>Dikarya</taxon>
        <taxon>Ascomycota</taxon>
        <taxon>Pezizomycotina</taxon>
        <taxon>Sordariomycetes</taxon>
        <taxon>Hypocreomycetidae</taxon>
        <taxon>Hypocreales</taxon>
        <taxon>Nectriaceae</taxon>
        <taxon>Fusarium</taxon>
    </lineage>
</organism>
<gene>
    <name evidence="2" type="ORF">FLAG1_08692</name>
</gene>
<dbReference type="Proteomes" id="UP000037904">
    <property type="component" value="Unassembled WGS sequence"/>
</dbReference>
<feature type="compositionally biased region" description="Basic and acidic residues" evidence="1">
    <location>
        <begin position="1"/>
        <end position="10"/>
    </location>
</feature>
<dbReference type="EMBL" id="JXCE01000276">
    <property type="protein sequence ID" value="KPA38469.1"/>
    <property type="molecule type" value="Genomic_DNA"/>
</dbReference>
<feature type="region of interest" description="Disordered" evidence="1">
    <location>
        <begin position="1"/>
        <end position="179"/>
    </location>
</feature>
<protein>
    <submittedName>
        <fullName evidence="2">Uncharacterized protein</fullName>
    </submittedName>
</protein>
<dbReference type="OrthoDB" id="5128796at2759"/>
<reference evidence="2 3" key="1">
    <citation type="submission" date="2015-04" db="EMBL/GenBank/DDBJ databases">
        <title>The draft genome sequence of Fusarium langsethiae, a T-2/HT-2 mycotoxin producer.</title>
        <authorList>
            <person name="Lysoe E."/>
            <person name="Divon H.H."/>
            <person name="Terzi V."/>
            <person name="Orru L."/>
            <person name="Lamontanara A."/>
            <person name="Kolseth A.-K."/>
            <person name="Frandsen R.J."/>
            <person name="Nielsen K."/>
            <person name="Thrane U."/>
        </authorList>
    </citation>
    <scope>NUCLEOTIDE SEQUENCE [LARGE SCALE GENOMIC DNA]</scope>
    <source>
        <strain evidence="2 3">Fl201059</strain>
    </source>
</reference>
<name>A0A0M9ERL5_FUSLA</name>
<dbReference type="AlphaFoldDB" id="A0A0M9ERL5"/>
<sequence>MASIIEKIKETVVPSNNEGYNTSSSSYNEPPGYNESSHSNTNANSGLYNSVTENNTQQREFISNNAAPLESTSTQNEGVRTGDRINSLVENVPGVSSSSTQNKPTFDTPSYQNGMRHGTSQNDMHHDTSSHTPIDAAHAPPSTLRKYLGEPTIEHDYPHESSTKRHSSVSHQEEHYNLN</sequence>
<feature type="compositionally biased region" description="Basic and acidic residues" evidence="1">
    <location>
        <begin position="152"/>
        <end position="163"/>
    </location>
</feature>